<dbReference type="EMBL" id="SRSC01000002">
    <property type="protein sequence ID" value="TGU72496.1"/>
    <property type="molecule type" value="Genomic_DNA"/>
</dbReference>
<evidence type="ECO:0000259" key="4">
    <source>
        <dbReference type="PROSITE" id="PS50949"/>
    </source>
</evidence>
<dbReference type="GO" id="GO:0000062">
    <property type="term" value="F:fatty-acyl-CoA binding"/>
    <property type="evidence" value="ECO:0007669"/>
    <property type="project" value="InterPro"/>
</dbReference>
<feature type="domain" description="HTH gntR-type" evidence="4">
    <location>
        <begin position="2"/>
        <end position="70"/>
    </location>
</feature>
<accession>A0A4S1CHD0</accession>
<dbReference type="SUPFAM" id="SSF48008">
    <property type="entry name" value="GntR ligand-binding domain-like"/>
    <property type="match status" value="1"/>
</dbReference>
<keyword evidence="1" id="KW-0805">Transcription regulation</keyword>
<dbReference type="CDD" id="cd07377">
    <property type="entry name" value="WHTH_GntR"/>
    <property type="match status" value="1"/>
</dbReference>
<gene>
    <name evidence="5" type="ORF">E4633_09330</name>
</gene>
<dbReference type="Proteomes" id="UP000306416">
    <property type="component" value="Unassembled WGS sequence"/>
</dbReference>
<dbReference type="PRINTS" id="PR00035">
    <property type="entry name" value="HTHGNTR"/>
</dbReference>
<reference evidence="5 6" key="1">
    <citation type="submission" date="2019-04" db="EMBL/GenBank/DDBJ databases">
        <title>Geobacter oryzae sp. nov., ferric-reducing bacteria isolated from paddy soil.</title>
        <authorList>
            <person name="Xu Z."/>
            <person name="Masuda Y."/>
            <person name="Itoh H."/>
            <person name="Senoo K."/>
        </authorList>
    </citation>
    <scope>NUCLEOTIDE SEQUENCE [LARGE SCALE GENOMIC DNA]</scope>
    <source>
        <strain evidence="5 6">Red111</strain>
    </source>
</reference>
<evidence type="ECO:0000313" key="5">
    <source>
        <dbReference type="EMBL" id="TGU72496.1"/>
    </source>
</evidence>
<dbReference type="InterPro" id="IPR011711">
    <property type="entry name" value="GntR_C"/>
</dbReference>
<comment type="caution">
    <text evidence="5">The sequence shown here is derived from an EMBL/GenBank/DDBJ whole genome shotgun (WGS) entry which is preliminary data.</text>
</comment>
<dbReference type="SUPFAM" id="SSF46785">
    <property type="entry name" value="Winged helix' DNA-binding domain"/>
    <property type="match status" value="1"/>
</dbReference>
<organism evidence="5 6">
    <name type="scientific">Geomonas terrae</name>
    <dbReference type="NCBI Taxonomy" id="2562681"/>
    <lineage>
        <taxon>Bacteria</taxon>
        <taxon>Pseudomonadati</taxon>
        <taxon>Thermodesulfobacteriota</taxon>
        <taxon>Desulfuromonadia</taxon>
        <taxon>Geobacterales</taxon>
        <taxon>Geobacteraceae</taxon>
        <taxon>Geomonas</taxon>
    </lineage>
</organism>
<dbReference type="GO" id="GO:0019217">
    <property type="term" value="P:regulation of fatty acid metabolic process"/>
    <property type="evidence" value="ECO:0007669"/>
    <property type="project" value="InterPro"/>
</dbReference>
<dbReference type="RefSeq" id="WP_135869973.1">
    <property type="nucleotide sequence ID" value="NZ_SRSC01000002.1"/>
</dbReference>
<keyword evidence="3" id="KW-0804">Transcription</keyword>
<dbReference type="InterPro" id="IPR036390">
    <property type="entry name" value="WH_DNA-bd_sf"/>
</dbReference>
<evidence type="ECO:0000313" key="6">
    <source>
        <dbReference type="Proteomes" id="UP000306416"/>
    </source>
</evidence>
<dbReference type="Gene3D" id="1.20.120.530">
    <property type="entry name" value="GntR ligand-binding domain-like"/>
    <property type="match status" value="1"/>
</dbReference>
<dbReference type="InterPro" id="IPR036388">
    <property type="entry name" value="WH-like_DNA-bd_sf"/>
</dbReference>
<evidence type="ECO:0000256" key="1">
    <source>
        <dbReference type="ARBA" id="ARBA00023015"/>
    </source>
</evidence>
<protein>
    <submittedName>
        <fullName evidence="5">GntR family transcriptional regulator</fullName>
    </submittedName>
</protein>
<sequence>MKKSCQMVERALVEGLLKGEFKPGCPLSSERELAARFGVSRATVRDALQKLQSAGWISVQERHTTVVNDFWSHGDLEILSSITRNSEEFPPELAAHLLELRLQFAPDYARRAIENNAAGVAAILSKAEKLRNCASALVKFDWELHLAMAVMSGNRVYPLVLNSFSGVYSKLRSSLFTKEKHRLQLRNYYREMLAAASAGNALLAENITRTAMLFRLNDFKNCFGPLQGELPAPA</sequence>
<dbReference type="GO" id="GO:0003677">
    <property type="term" value="F:DNA binding"/>
    <property type="evidence" value="ECO:0007669"/>
    <property type="project" value="UniProtKB-KW"/>
</dbReference>
<dbReference type="InterPro" id="IPR000524">
    <property type="entry name" value="Tscrpt_reg_HTH_GntR"/>
</dbReference>
<dbReference type="SMART" id="SM00345">
    <property type="entry name" value="HTH_GNTR"/>
    <property type="match status" value="1"/>
</dbReference>
<name>A0A4S1CHD0_9BACT</name>
<dbReference type="SMART" id="SM00895">
    <property type="entry name" value="FCD"/>
    <property type="match status" value="1"/>
</dbReference>
<dbReference type="AlphaFoldDB" id="A0A4S1CHD0"/>
<evidence type="ECO:0000256" key="2">
    <source>
        <dbReference type="ARBA" id="ARBA00023125"/>
    </source>
</evidence>
<keyword evidence="6" id="KW-1185">Reference proteome</keyword>
<dbReference type="InterPro" id="IPR028374">
    <property type="entry name" value="FadR_C"/>
</dbReference>
<dbReference type="PANTHER" id="PTHR43537">
    <property type="entry name" value="TRANSCRIPTIONAL REGULATOR, GNTR FAMILY"/>
    <property type="match status" value="1"/>
</dbReference>
<dbReference type="Pfam" id="PF07840">
    <property type="entry name" value="FadR_C"/>
    <property type="match status" value="1"/>
</dbReference>
<dbReference type="Pfam" id="PF00392">
    <property type="entry name" value="GntR"/>
    <property type="match status" value="1"/>
</dbReference>
<dbReference type="Gene3D" id="1.10.10.10">
    <property type="entry name" value="Winged helix-like DNA-binding domain superfamily/Winged helix DNA-binding domain"/>
    <property type="match status" value="1"/>
</dbReference>
<dbReference type="PROSITE" id="PS50949">
    <property type="entry name" value="HTH_GNTR"/>
    <property type="match status" value="1"/>
</dbReference>
<keyword evidence="2" id="KW-0238">DNA-binding</keyword>
<proteinExistence type="predicted"/>
<dbReference type="PANTHER" id="PTHR43537:SF52">
    <property type="entry name" value="FATTY ACID METABOLISM REGULATOR PROTEIN"/>
    <property type="match status" value="1"/>
</dbReference>
<evidence type="ECO:0000256" key="3">
    <source>
        <dbReference type="ARBA" id="ARBA00023163"/>
    </source>
</evidence>
<dbReference type="InterPro" id="IPR008920">
    <property type="entry name" value="TF_FadR/GntR_C"/>
</dbReference>
<dbReference type="GO" id="GO:0003700">
    <property type="term" value="F:DNA-binding transcription factor activity"/>
    <property type="evidence" value="ECO:0007669"/>
    <property type="project" value="InterPro"/>
</dbReference>